<evidence type="ECO:0000256" key="15">
    <source>
        <dbReference type="ARBA" id="ARBA00073143"/>
    </source>
</evidence>
<keyword evidence="14 17" id="KW-0472">Membrane</keyword>
<reference evidence="19 20" key="1">
    <citation type="submission" date="2018-01" db="EMBL/GenBank/DDBJ databases">
        <title>Whole genome sequencing of Histamine producing bacteria.</title>
        <authorList>
            <person name="Butler K."/>
        </authorList>
    </citation>
    <scope>NUCLEOTIDE SEQUENCE [LARGE SCALE GENOMIC DNA]</scope>
    <source>
        <strain evidence="19 20">DSM 100436</strain>
    </source>
</reference>
<keyword evidence="10 19" id="KW-0418">Kinase</keyword>
<sequence>MTHKKKFLSLVFLIGAFFTALITYVTYQQAQRYFIGSLTNSVNQLGSKIDAQLTRYSQLPQVLASDPRLLVPLLAAADERYPVGEQFLSVSKLLEQWNDTLNADTIYLIDRQGTTLAASNWQKRRSFVGQNYHYRPYFQQALNGQLGQYFALGASSEKRGYYFSAPVILNGQILGVLTLKVDLSLITDIWQYDGIEYVISDSAGIVFYSSEPSWLYQSLTQLDEPTKQAIIDSRQYGKAPLTALSHYRDLAQLEQSQQLQLSWPSAAGSTDFMLAKHSMAKTGWQIFGFSPTSNNHQTVLQAALMFVTIYSLLCIAIHSWWQTYRARKALASLNSKLERTVAKRTANLQDANQQLKITLSQYEHSQAELKQTQTELMQAAKLAMLGELSASINHEINQPLAAMRTYAENSRKLLEKERYQSVANNIEEIIHLNSLVSEIIARFKVFARKGSEHNSTRYTSVNHAVHSSLGLVRNRLLKEGITLRMQDIPENIHINIDAIQFEQVLVNLFQNSIHALNGINDPQIGIEVEPTSNQVNCMVWDNGAGMTDEQMAQLFDPFYTTKEEGLGLGLTISKRIIDAYKGSLIVEKHHTGGAKFTLSLPMSNKEAS</sequence>
<dbReference type="InterPro" id="IPR036890">
    <property type="entry name" value="HATPase_C_sf"/>
</dbReference>
<dbReference type="CDD" id="cd00082">
    <property type="entry name" value="HisKA"/>
    <property type="match status" value="1"/>
</dbReference>
<dbReference type="PANTHER" id="PTHR43065:SF46">
    <property type="entry name" value="C4-DICARBOXYLATE TRANSPORT SENSOR PROTEIN DCTB"/>
    <property type="match status" value="1"/>
</dbReference>
<comment type="caution">
    <text evidence="19">The sequence shown here is derived from an EMBL/GenBank/DDBJ whole genome shotgun (WGS) entry which is preliminary data.</text>
</comment>
<evidence type="ECO:0000256" key="3">
    <source>
        <dbReference type="ARBA" id="ARBA00012438"/>
    </source>
</evidence>
<dbReference type="Pfam" id="PF02518">
    <property type="entry name" value="HATPase_c"/>
    <property type="match status" value="1"/>
</dbReference>
<dbReference type="SUPFAM" id="SSF47384">
    <property type="entry name" value="Homodimeric domain of signal transducing histidine kinase"/>
    <property type="match status" value="1"/>
</dbReference>
<dbReference type="Proteomes" id="UP000241771">
    <property type="component" value="Unassembled WGS sequence"/>
</dbReference>
<name>A0A2T3NP70_9GAMM</name>
<evidence type="ECO:0000256" key="12">
    <source>
        <dbReference type="ARBA" id="ARBA00022989"/>
    </source>
</evidence>
<dbReference type="FunFam" id="1.10.287.130:FF:000049">
    <property type="entry name" value="C4-dicarboxylate transport sensor protein DctB"/>
    <property type="match status" value="1"/>
</dbReference>
<feature type="transmembrane region" description="Helical" evidence="17">
    <location>
        <begin position="7"/>
        <end position="27"/>
    </location>
</feature>
<dbReference type="InterPro" id="IPR003594">
    <property type="entry name" value="HATPase_dom"/>
</dbReference>
<protein>
    <recommendedName>
        <fullName evidence="15">C4-dicarboxylate transport sensor protein DctB</fullName>
        <ecNumber evidence="3">2.7.13.3</ecNumber>
    </recommendedName>
</protein>
<proteinExistence type="predicted"/>
<dbReference type="InterPro" id="IPR005467">
    <property type="entry name" value="His_kinase_dom"/>
</dbReference>
<evidence type="ECO:0000256" key="4">
    <source>
        <dbReference type="ARBA" id="ARBA00022475"/>
    </source>
</evidence>
<dbReference type="AlphaFoldDB" id="A0A2T3NP70"/>
<keyword evidence="12 17" id="KW-1133">Transmembrane helix</keyword>
<dbReference type="SUPFAM" id="SSF103190">
    <property type="entry name" value="Sensory domain-like"/>
    <property type="match status" value="1"/>
</dbReference>
<evidence type="ECO:0000256" key="2">
    <source>
        <dbReference type="ARBA" id="ARBA00004429"/>
    </source>
</evidence>
<evidence type="ECO:0000313" key="19">
    <source>
        <dbReference type="EMBL" id="PSW18051.1"/>
    </source>
</evidence>
<evidence type="ECO:0000256" key="5">
    <source>
        <dbReference type="ARBA" id="ARBA00022519"/>
    </source>
</evidence>
<evidence type="ECO:0000256" key="10">
    <source>
        <dbReference type="ARBA" id="ARBA00022777"/>
    </source>
</evidence>
<dbReference type="CDD" id="cd12914">
    <property type="entry name" value="PDC1_DGC_like"/>
    <property type="match status" value="1"/>
</dbReference>
<dbReference type="PROSITE" id="PS50109">
    <property type="entry name" value="HIS_KIN"/>
    <property type="match status" value="1"/>
</dbReference>
<dbReference type="GO" id="GO:0005524">
    <property type="term" value="F:ATP binding"/>
    <property type="evidence" value="ECO:0007669"/>
    <property type="project" value="UniProtKB-KW"/>
</dbReference>
<keyword evidence="13" id="KW-0902">Two-component regulatory system</keyword>
<evidence type="ECO:0000313" key="20">
    <source>
        <dbReference type="Proteomes" id="UP000241771"/>
    </source>
</evidence>
<dbReference type="GO" id="GO:0005886">
    <property type="term" value="C:plasma membrane"/>
    <property type="evidence" value="ECO:0007669"/>
    <property type="project" value="UniProtKB-SubCell"/>
</dbReference>
<evidence type="ECO:0000256" key="6">
    <source>
        <dbReference type="ARBA" id="ARBA00022553"/>
    </source>
</evidence>
<evidence type="ECO:0000256" key="11">
    <source>
        <dbReference type="ARBA" id="ARBA00022840"/>
    </source>
</evidence>
<keyword evidence="16" id="KW-0175">Coiled coil</keyword>
<evidence type="ECO:0000256" key="14">
    <source>
        <dbReference type="ARBA" id="ARBA00023136"/>
    </source>
</evidence>
<dbReference type="PANTHER" id="PTHR43065">
    <property type="entry name" value="SENSOR HISTIDINE KINASE"/>
    <property type="match status" value="1"/>
</dbReference>
<dbReference type="Gene3D" id="1.10.287.130">
    <property type="match status" value="1"/>
</dbReference>
<keyword evidence="7" id="KW-0808">Transferase</keyword>
<dbReference type="InterPro" id="IPR036097">
    <property type="entry name" value="HisK_dim/P_sf"/>
</dbReference>
<dbReference type="FunFam" id="3.30.450.20:FF:000127">
    <property type="entry name" value="C4-dicarboxylate transport sensor protein"/>
    <property type="match status" value="1"/>
</dbReference>
<evidence type="ECO:0000259" key="18">
    <source>
        <dbReference type="PROSITE" id="PS50109"/>
    </source>
</evidence>
<dbReference type="EC" id="2.7.13.3" evidence="3"/>
<dbReference type="EMBL" id="PYMA01000013">
    <property type="protein sequence ID" value="PSW18051.1"/>
    <property type="molecule type" value="Genomic_DNA"/>
</dbReference>
<evidence type="ECO:0000256" key="8">
    <source>
        <dbReference type="ARBA" id="ARBA00022692"/>
    </source>
</evidence>
<dbReference type="InterPro" id="IPR004358">
    <property type="entry name" value="Sig_transdc_His_kin-like_C"/>
</dbReference>
<dbReference type="SMART" id="SM00388">
    <property type="entry name" value="HisKA"/>
    <property type="match status" value="1"/>
</dbReference>
<evidence type="ECO:0000256" key="1">
    <source>
        <dbReference type="ARBA" id="ARBA00000085"/>
    </source>
</evidence>
<evidence type="ECO:0000256" key="13">
    <source>
        <dbReference type="ARBA" id="ARBA00023012"/>
    </source>
</evidence>
<dbReference type="SMART" id="SM00387">
    <property type="entry name" value="HATPase_c"/>
    <property type="match status" value="1"/>
</dbReference>
<keyword evidence="20" id="KW-1185">Reference proteome</keyword>
<evidence type="ECO:0000256" key="16">
    <source>
        <dbReference type="SAM" id="Coils"/>
    </source>
</evidence>
<keyword evidence="8 17" id="KW-0812">Transmembrane</keyword>
<accession>A0A2T3NP70</accession>
<keyword evidence="9" id="KW-0547">Nucleotide-binding</keyword>
<evidence type="ECO:0000256" key="9">
    <source>
        <dbReference type="ARBA" id="ARBA00022741"/>
    </source>
</evidence>
<dbReference type="OrthoDB" id="9772100at2"/>
<dbReference type="InterPro" id="IPR017055">
    <property type="entry name" value="Sig_transdc_His_kinase_DctB"/>
</dbReference>
<keyword evidence="6" id="KW-0597">Phosphoprotein</keyword>
<dbReference type="Gene3D" id="3.30.565.10">
    <property type="entry name" value="Histidine kinase-like ATPase, C-terminal domain"/>
    <property type="match status" value="1"/>
</dbReference>
<feature type="domain" description="Histidine kinase" evidence="18">
    <location>
        <begin position="391"/>
        <end position="604"/>
    </location>
</feature>
<gene>
    <name evidence="19" type="ORF">C9I98_18330</name>
</gene>
<keyword evidence="11" id="KW-0067">ATP-binding</keyword>
<comment type="subcellular location">
    <subcellularLocation>
        <location evidence="2">Cell inner membrane</location>
        <topology evidence="2">Multi-pass membrane protein</topology>
    </subcellularLocation>
</comment>
<dbReference type="SUPFAM" id="SSF55874">
    <property type="entry name" value="ATPase domain of HSP90 chaperone/DNA topoisomerase II/histidine kinase"/>
    <property type="match status" value="1"/>
</dbReference>
<dbReference type="InterPro" id="IPR029151">
    <property type="entry name" value="Sensor-like_sf"/>
</dbReference>
<dbReference type="PIRSF" id="PIRSF036431">
    <property type="entry name" value="STHK_DctB"/>
    <property type="match status" value="1"/>
</dbReference>
<dbReference type="Pfam" id="PF02743">
    <property type="entry name" value="dCache_1"/>
    <property type="match status" value="1"/>
</dbReference>
<dbReference type="PRINTS" id="PR00344">
    <property type="entry name" value="BCTRLSENSOR"/>
</dbReference>
<comment type="catalytic activity">
    <reaction evidence="1">
        <text>ATP + protein L-histidine = ADP + protein N-phospho-L-histidine.</text>
        <dbReference type="EC" id="2.7.13.3"/>
    </reaction>
</comment>
<dbReference type="Pfam" id="PF00512">
    <property type="entry name" value="HisKA"/>
    <property type="match status" value="1"/>
</dbReference>
<evidence type="ECO:0000256" key="7">
    <source>
        <dbReference type="ARBA" id="ARBA00022679"/>
    </source>
</evidence>
<keyword evidence="5" id="KW-0997">Cell inner membrane</keyword>
<feature type="transmembrane region" description="Helical" evidence="17">
    <location>
        <begin position="299"/>
        <end position="321"/>
    </location>
</feature>
<dbReference type="RefSeq" id="WP_036823327.1">
    <property type="nucleotide sequence ID" value="NZ_JGVO01000456.1"/>
</dbReference>
<organism evidence="19 20">
    <name type="scientific">Photobacterium sanctipauli</name>
    <dbReference type="NCBI Taxonomy" id="1342794"/>
    <lineage>
        <taxon>Bacteria</taxon>
        <taxon>Pseudomonadati</taxon>
        <taxon>Pseudomonadota</taxon>
        <taxon>Gammaproteobacteria</taxon>
        <taxon>Vibrionales</taxon>
        <taxon>Vibrionaceae</taxon>
        <taxon>Photobacterium</taxon>
    </lineage>
</organism>
<feature type="coiled-coil region" evidence="16">
    <location>
        <begin position="334"/>
        <end position="382"/>
    </location>
</feature>
<dbReference type="InterPro" id="IPR003661">
    <property type="entry name" value="HisK_dim/P_dom"/>
</dbReference>
<dbReference type="InterPro" id="IPR033479">
    <property type="entry name" value="dCache_1"/>
</dbReference>
<dbReference type="GO" id="GO:0000155">
    <property type="term" value="F:phosphorelay sensor kinase activity"/>
    <property type="evidence" value="ECO:0007669"/>
    <property type="project" value="InterPro"/>
</dbReference>
<dbReference type="Gene3D" id="3.30.450.20">
    <property type="entry name" value="PAS domain"/>
    <property type="match status" value="2"/>
</dbReference>
<keyword evidence="4" id="KW-1003">Cell membrane</keyword>
<evidence type="ECO:0000256" key="17">
    <source>
        <dbReference type="SAM" id="Phobius"/>
    </source>
</evidence>